<dbReference type="RefSeq" id="WP_163386166.1">
    <property type="nucleotide sequence ID" value="NZ_JAUFQS010000026.1"/>
</dbReference>
<gene>
    <name evidence="2" type="ORF">QWZ15_15600</name>
</gene>
<dbReference type="Pfam" id="PF00107">
    <property type="entry name" value="ADH_zinc_N"/>
    <property type="match status" value="1"/>
</dbReference>
<evidence type="ECO:0000313" key="2">
    <source>
        <dbReference type="EMBL" id="MDN3689259.1"/>
    </source>
</evidence>
<evidence type="ECO:0000259" key="1">
    <source>
        <dbReference type="SMART" id="SM00829"/>
    </source>
</evidence>
<organism evidence="2 3">
    <name type="scientific">Cyclobacterium jeungdonense</name>
    <dbReference type="NCBI Taxonomy" id="708087"/>
    <lineage>
        <taxon>Bacteria</taxon>
        <taxon>Pseudomonadati</taxon>
        <taxon>Bacteroidota</taxon>
        <taxon>Cytophagia</taxon>
        <taxon>Cytophagales</taxon>
        <taxon>Cyclobacteriaceae</taxon>
        <taxon>Cyclobacterium</taxon>
    </lineage>
</organism>
<dbReference type="Pfam" id="PF08240">
    <property type="entry name" value="ADH_N"/>
    <property type="match status" value="1"/>
</dbReference>
<dbReference type="Gene3D" id="3.40.50.720">
    <property type="entry name" value="NAD(P)-binding Rossmann-like Domain"/>
    <property type="match status" value="1"/>
</dbReference>
<dbReference type="InterPro" id="IPR036291">
    <property type="entry name" value="NAD(P)-bd_dom_sf"/>
</dbReference>
<dbReference type="InterPro" id="IPR052711">
    <property type="entry name" value="Zinc_ADH-like"/>
</dbReference>
<sequence length="338" mass="36862">MKCIVLDSSHKDGIALVELREPIPEAWEVKVKISAAALNHRDQWCREQKYPNLKDGIILGSDGAGEVVEVGKQVDKSWLGKEVLINPAKNWGEDPAAQGSDFSILGMPEHGTFAEYCCVPADRVHQKPEHLDYLKAAALPLCGVTAFRATMVQGQVKKDDKVLVTGFGGGVAQMAAQFALSKGARVFVTSGATWKLEKAVAMGAEAGYLYHSESWTDEAMANTNGFDLIIDSAMGPTVNDLMDVVRPGGRIVFYGATLGNIQELNARKLFWKQVTLKGTTMGSDKDFQEMLAWVSHHRLIPTVDAVFPLSSALLAFEKMKNSDQMGKLVLQINPPSED</sequence>
<dbReference type="SUPFAM" id="SSF51735">
    <property type="entry name" value="NAD(P)-binding Rossmann-fold domains"/>
    <property type="match status" value="1"/>
</dbReference>
<dbReference type="EMBL" id="JAUFQS010000026">
    <property type="protein sequence ID" value="MDN3689259.1"/>
    <property type="molecule type" value="Genomic_DNA"/>
</dbReference>
<dbReference type="SMART" id="SM00829">
    <property type="entry name" value="PKS_ER"/>
    <property type="match status" value="1"/>
</dbReference>
<proteinExistence type="predicted"/>
<keyword evidence="3" id="KW-1185">Reference proteome</keyword>
<dbReference type="Gene3D" id="3.90.180.10">
    <property type="entry name" value="Medium-chain alcohol dehydrogenases, catalytic domain"/>
    <property type="match status" value="1"/>
</dbReference>
<feature type="domain" description="Enoyl reductase (ER)" evidence="1">
    <location>
        <begin position="9"/>
        <end position="330"/>
    </location>
</feature>
<dbReference type="InterPro" id="IPR020843">
    <property type="entry name" value="ER"/>
</dbReference>
<dbReference type="InterPro" id="IPR011032">
    <property type="entry name" value="GroES-like_sf"/>
</dbReference>
<dbReference type="PANTHER" id="PTHR45033:SF3">
    <property type="entry name" value="DEHYDROGENASE, PUTATIVE (AFU_ORTHOLOGUE AFUA_2G13270)-RELATED"/>
    <property type="match status" value="1"/>
</dbReference>
<evidence type="ECO:0000313" key="3">
    <source>
        <dbReference type="Proteomes" id="UP001236663"/>
    </source>
</evidence>
<reference evidence="3" key="1">
    <citation type="journal article" date="2019" name="Int. J. Syst. Evol. Microbiol.">
        <title>The Global Catalogue of Microorganisms (GCM) 10K type strain sequencing project: providing services to taxonomists for standard genome sequencing and annotation.</title>
        <authorList>
            <consortium name="The Broad Institute Genomics Platform"/>
            <consortium name="The Broad Institute Genome Sequencing Center for Infectious Disease"/>
            <person name="Wu L."/>
            <person name="Ma J."/>
        </authorList>
    </citation>
    <scope>NUCLEOTIDE SEQUENCE [LARGE SCALE GENOMIC DNA]</scope>
    <source>
        <strain evidence="3">CECT 7706</strain>
    </source>
</reference>
<dbReference type="PANTHER" id="PTHR45033">
    <property type="match status" value="1"/>
</dbReference>
<dbReference type="Proteomes" id="UP001236663">
    <property type="component" value="Unassembled WGS sequence"/>
</dbReference>
<protein>
    <submittedName>
        <fullName evidence="2">Zinc-binding dehydrogenase</fullName>
    </submittedName>
</protein>
<accession>A0ABT8C8Y4</accession>
<comment type="caution">
    <text evidence="2">The sequence shown here is derived from an EMBL/GenBank/DDBJ whole genome shotgun (WGS) entry which is preliminary data.</text>
</comment>
<dbReference type="InterPro" id="IPR013154">
    <property type="entry name" value="ADH-like_N"/>
</dbReference>
<dbReference type="InterPro" id="IPR013149">
    <property type="entry name" value="ADH-like_C"/>
</dbReference>
<dbReference type="SUPFAM" id="SSF50129">
    <property type="entry name" value="GroES-like"/>
    <property type="match status" value="1"/>
</dbReference>
<name>A0ABT8C8Y4_9BACT</name>